<evidence type="ECO:0000313" key="2">
    <source>
        <dbReference type="Proteomes" id="UP000824120"/>
    </source>
</evidence>
<proteinExistence type="predicted"/>
<comment type="caution">
    <text evidence="1">The sequence shown here is derived from an EMBL/GenBank/DDBJ whole genome shotgun (WGS) entry which is preliminary data.</text>
</comment>
<dbReference type="AlphaFoldDB" id="A0A9J5YC88"/>
<sequence>MQIVAGDPSIYYHYHQNIDRRNNIQLIFRTGFAYCIWFVGDLEVEIDVLDMINENYIGHTTFPRESFFSSNPLHLLDWAGKKRIIKLTFHVCVNRSFLHFLWHDDKHWFKK</sequence>
<dbReference type="EMBL" id="JACXVP010000006">
    <property type="protein sequence ID" value="KAG5598339.1"/>
    <property type="molecule type" value="Genomic_DNA"/>
</dbReference>
<evidence type="ECO:0000313" key="1">
    <source>
        <dbReference type="EMBL" id="KAG5598339.1"/>
    </source>
</evidence>
<accession>A0A9J5YC88</accession>
<organism evidence="1 2">
    <name type="scientific">Solanum commersonii</name>
    <name type="common">Commerson's wild potato</name>
    <name type="synonym">Commerson's nightshade</name>
    <dbReference type="NCBI Taxonomy" id="4109"/>
    <lineage>
        <taxon>Eukaryota</taxon>
        <taxon>Viridiplantae</taxon>
        <taxon>Streptophyta</taxon>
        <taxon>Embryophyta</taxon>
        <taxon>Tracheophyta</taxon>
        <taxon>Spermatophyta</taxon>
        <taxon>Magnoliopsida</taxon>
        <taxon>eudicotyledons</taxon>
        <taxon>Gunneridae</taxon>
        <taxon>Pentapetalae</taxon>
        <taxon>asterids</taxon>
        <taxon>lamiids</taxon>
        <taxon>Solanales</taxon>
        <taxon>Solanaceae</taxon>
        <taxon>Solanoideae</taxon>
        <taxon>Solaneae</taxon>
        <taxon>Solanum</taxon>
    </lineage>
</organism>
<dbReference type="Proteomes" id="UP000824120">
    <property type="component" value="Chromosome 6"/>
</dbReference>
<gene>
    <name evidence="1" type="ORF">H5410_029709</name>
</gene>
<name>A0A9J5YC88_SOLCO</name>
<reference evidence="1 2" key="1">
    <citation type="submission" date="2020-09" db="EMBL/GenBank/DDBJ databases">
        <title>De no assembly of potato wild relative species, Solanum commersonii.</title>
        <authorList>
            <person name="Cho K."/>
        </authorList>
    </citation>
    <scope>NUCLEOTIDE SEQUENCE [LARGE SCALE GENOMIC DNA]</scope>
    <source>
        <strain evidence="1">LZ3.2</strain>
        <tissue evidence="1">Leaf</tissue>
    </source>
</reference>
<dbReference type="OrthoDB" id="1245528at2759"/>
<keyword evidence="2" id="KW-1185">Reference proteome</keyword>
<protein>
    <submittedName>
        <fullName evidence="1">Uncharacterized protein</fullName>
    </submittedName>
</protein>